<organism evidence="2 3">
    <name type="scientific">Cirrhinus mrigala</name>
    <name type="common">Mrigala</name>
    <dbReference type="NCBI Taxonomy" id="683832"/>
    <lineage>
        <taxon>Eukaryota</taxon>
        <taxon>Metazoa</taxon>
        <taxon>Chordata</taxon>
        <taxon>Craniata</taxon>
        <taxon>Vertebrata</taxon>
        <taxon>Euteleostomi</taxon>
        <taxon>Actinopterygii</taxon>
        <taxon>Neopterygii</taxon>
        <taxon>Teleostei</taxon>
        <taxon>Ostariophysi</taxon>
        <taxon>Cypriniformes</taxon>
        <taxon>Cyprinidae</taxon>
        <taxon>Labeoninae</taxon>
        <taxon>Labeonini</taxon>
        <taxon>Cirrhinus</taxon>
    </lineage>
</organism>
<evidence type="ECO:0000313" key="3">
    <source>
        <dbReference type="Proteomes" id="UP001529510"/>
    </source>
</evidence>
<sequence length="62" mass="6908">GHRQQQHQPHSTQTKCPATHHLTASLSPPQMDRASQPRHQSNCQEKQPSLTSSASQRGRCPN</sequence>
<name>A0ABD0N9X2_CIRMR</name>
<keyword evidence="3" id="KW-1185">Reference proteome</keyword>
<protein>
    <submittedName>
        <fullName evidence="2">Uncharacterized protein</fullName>
    </submittedName>
</protein>
<proteinExistence type="predicted"/>
<evidence type="ECO:0000256" key="1">
    <source>
        <dbReference type="SAM" id="MobiDB-lite"/>
    </source>
</evidence>
<feature type="region of interest" description="Disordered" evidence="1">
    <location>
        <begin position="1"/>
        <end position="62"/>
    </location>
</feature>
<reference evidence="2 3" key="1">
    <citation type="submission" date="2024-05" db="EMBL/GenBank/DDBJ databases">
        <title>Genome sequencing and assembly of Indian major carp, Cirrhinus mrigala (Hamilton, 1822).</title>
        <authorList>
            <person name="Mohindra V."/>
            <person name="Chowdhury L.M."/>
            <person name="Lal K."/>
            <person name="Jena J.K."/>
        </authorList>
    </citation>
    <scope>NUCLEOTIDE SEQUENCE [LARGE SCALE GENOMIC DNA]</scope>
    <source>
        <strain evidence="2">CM1030</strain>
        <tissue evidence="2">Blood</tissue>
    </source>
</reference>
<dbReference type="Proteomes" id="UP001529510">
    <property type="component" value="Unassembled WGS sequence"/>
</dbReference>
<dbReference type="AlphaFoldDB" id="A0ABD0N9X2"/>
<feature type="compositionally biased region" description="Polar residues" evidence="1">
    <location>
        <begin position="1"/>
        <end position="28"/>
    </location>
</feature>
<gene>
    <name evidence="2" type="ORF">M9458_046958</name>
</gene>
<feature type="non-terminal residue" evidence="2">
    <location>
        <position position="62"/>
    </location>
</feature>
<feature type="compositionally biased region" description="Polar residues" evidence="1">
    <location>
        <begin position="37"/>
        <end position="56"/>
    </location>
</feature>
<feature type="non-terminal residue" evidence="2">
    <location>
        <position position="1"/>
    </location>
</feature>
<comment type="caution">
    <text evidence="2">The sequence shown here is derived from an EMBL/GenBank/DDBJ whole genome shotgun (WGS) entry which is preliminary data.</text>
</comment>
<accession>A0ABD0N9X2</accession>
<dbReference type="EMBL" id="JAMKFB020000023">
    <property type="protein sequence ID" value="KAL0158882.1"/>
    <property type="molecule type" value="Genomic_DNA"/>
</dbReference>
<evidence type="ECO:0000313" key="2">
    <source>
        <dbReference type="EMBL" id="KAL0158882.1"/>
    </source>
</evidence>